<dbReference type="AlphaFoldDB" id="A0A0V8QDX0"/>
<feature type="domain" description="N-acetyltransferase" evidence="4">
    <location>
        <begin position="32"/>
        <end position="182"/>
    </location>
</feature>
<gene>
    <name evidence="5" type="ORF">ASU35_11675</name>
</gene>
<dbReference type="InterPro" id="IPR000182">
    <property type="entry name" value="GNAT_dom"/>
</dbReference>
<sequence>MAGCYQTQRLWMKVLNERNSRAVCDFYSRNKEHFEPFEPERTPGFYTPEFHWKSLVAERHQYEQRRYLRLYLYRKENLEQIIGSICFDHICFGSFQSCTVGYKLDKDFQGQGYMLEALTYSLKNIIFGEYGLHRVEALVVPENAASIHLLERLGFEKEGISRDFARLRGVWRDHVKYALINYD</sequence>
<keyword evidence="1" id="KW-0808">Transferase</keyword>
<dbReference type="SUPFAM" id="SSF55729">
    <property type="entry name" value="Acyl-CoA N-acyltransferases (Nat)"/>
    <property type="match status" value="1"/>
</dbReference>
<organism evidence="5 6">
    <name type="scientific">Acetivibrio ethanolgignens</name>
    <dbReference type="NCBI Taxonomy" id="290052"/>
    <lineage>
        <taxon>Bacteria</taxon>
        <taxon>Bacillati</taxon>
        <taxon>Bacillota</taxon>
        <taxon>Clostridia</taxon>
        <taxon>Eubacteriales</taxon>
        <taxon>Oscillospiraceae</taxon>
        <taxon>Acetivibrio</taxon>
    </lineage>
</organism>
<dbReference type="InterPro" id="IPR016181">
    <property type="entry name" value="Acyl_CoA_acyltransferase"/>
</dbReference>
<dbReference type="Pfam" id="PF13302">
    <property type="entry name" value="Acetyltransf_3"/>
    <property type="match status" value="1"/>
</dbReference>
<evidence type="ECO:0000313" key="5">
    <source>
        <dbReference type="EMBL" id="KSV58779.1"/>
    </source>
</evidence>
<evidence type="ECO:0000313" key="6">
    <source>
        <dbReference type="Proteomes" id="UP000054874"/>
    </source>
</evidence>
<dbReference type="PROSITE" id="PS51186">
    <property type="entry name" value="GNAT"/>
    <property type="match status" value="1"/>
</dbReference>
<protein>
    <recommendedName>
        <fullName evidence="4">N-acetyltransferase domain-containing protein</fullName>
    </recommendedName>
</protein>
<keyword evidence="2" id="KW-0012">Acyltransferase</keyword>
<comment type="similarity">
    <text evidence="3">Belongs to the acetyltransferase family. RimJ subfamily.</text>
</comment>
<dbReference type="Proteomes" id="UP000054874">
    <property type="component" value="Unassembled WGS sequence"/>
</dbReference>
<dbReference type="GO" id="GO:0008999">
    <property type="term" value="F:protein-N-terminal-alanine acetyltransferase activity"/>
    <property type="evidence" value="ECO:0007669"/>
    <property type="project" value="TreeGrafter"/>
</dbReference>
<dbReference type="RefSeq" id="WP_058352987.1">
    <property type="nucleotide sequence ID" value="NZ_CABMMD010000161.1"/>
</dbReference>
<dbReference type="STRING" id="290052.ASU35_11675"/>
<accession>A0A0V8QDX0</accession>
<dbReference type="OrthoDB" id="9795206at2"/>
<evidence type="ECO:0000259" key="4">
    <source>
        <dbReference type="PROSITE" id="PS51186"/>
    </source>
</evidence>
<dbReference type="GO" id="GO:0005737">
    <property type="term" value="C:cytoplasm"/>
    <property type="evidence" value="ECO:0007669"/>
    <property type="project" value="TreeGrafter"/>
</dbReference>
<dbReference type="PANTHER" id="PTHR43792:SF8">
    <property type="entry name" value="[RIBOSOMAL PROTEIN US5]-ALANINE N-ACETYLTRANSFERASE"/>
    <property type="match status" value="1"/>
</dbReference>
<keyword evidence="6" id="KW-1185">Reference proteome</keyword>
<comment type="caution">
    <text evidence="5">The sequence shown here is derived from an EMBL/GenBank/DDBJ whole genome shotgun (WGS) entry which is preliminary data.</text>
</comment>
<evidence type="ECO:0000256" key="1">
    <source>
        <dbReference type="ARBA" id="ARBA00022679"/>
    </source>
</evidence>
<evidence type="ECO:0000256" key="3">
    <source>
        <dbReference type="ARBA" id="ARBA00038502"/>
    </source>
</evidence>
<name>A0A0V8QDX0_9FIRM</name>
<proteinExistence type="inferred from homology"/>
<dbReference type="Gene3D" id="3.40.630.30">
    <property type="match status" value="1"/>
</dbReference>
<reference evidence="5 6" key="1">
    <citation type="submission" date="2015-11" db="EMBL/GenBank/DDBJ databases">
        <title>Butyribacter intestini gen. nov., sp. nov., a butyric acid-producing bacterium of the family Lachnospiraceae isolated from the human faeces.</title>
        <authorList>
            <person name="Zou Y."/>
            <person name="Xue W."/>
            <person name="Luo G."/>
            <person name="Lv M."/>
        </authorList>
    </citation>
    <scope>NUCLEOTIDE SEQUENCE [LARGE SCALE GENOMIC DNA]</scope>
    <source>
        <strain evidence="5 6">ACET-33324</strain>
    </source>
</reference>
<evidence type="ECO:0000256" key="2">
    <source>
        <dbReference type="ARBA" id="ARBA00023315"/>
    </source>
</evidence>
<dbReference type="EMBL" id="LNAM01000161">
    <property type="protein sequence ID" value="KSV58779.1"/>
    <property type="molecule type" value="Genomic_DNA"/>
</dbReference>
<dbReference type="InterPro" id="IPR051531">
    <property type="entry name" value="N-acetyltransferase"/>
</dbReference>
<dbReference type="PANTHER" id="PTHR43792">
    <property type="entry name" value="GNAT FAMILY, PUTATIVE (AFU_ORTHOLOGUE AFUA_3G00765)-RELATED-RELATED"/>
    <property type="match status" value="1"/>
</dbReference>